<proteinExistence type="predicted"/>
<organism evidence="2 3">
    <name type="scientific">Pycnococcus provasolii</name>
    <dbReference type="NCBI Taxonomy" id="41880"/>
    <lineage>
        <taxon>Eukaryota</taxon>
        <taxon>Viridiplantae</taxon>
        <taxon>Chlorophyta</taxon>
        <taxon>Pseudoscourfieldiophyceae</taxon>
        <taxon>Pseudoscourfieldiales</taxon>
        <taxon>Pycnococcaceae</taxon>
        <taxon>Pycnococcus</taxon>
    </lineage>
</organism>
<sequence length="254" mass="26394">MVSCDPSLNDASGALDDVLEVRRPPSRTSQKTSTEKLVIHDGLAEDALFFPSLAETPKLGVCVQRSAMNDTDILRVCKVLSRVVVNQVCDVKNLFAENTETWNRADTWHKNDVFESWGLDSDGAKSFPSQDYSRNVLNEGESELSENDKNWDIVIFGGGRIFGGGGDGDGGRIFGGGGGSGGGIFGGGRIFGGGGGSGGGIFGGGLIFGGGGAAVAAVRAGFGTALALFPMVTRTVCKGQRDGWPTANPENAQL</sequence>
<dbReference type="AlphaFoldDB" id="A0A830H657"/>
<name>A0A830H657_9CHLO</name>
<feature type="region of interest" description="Disordered" evidence="1">
    <location>
        <begin position="15"/>
        <end position="34"/>
    </location>
</feature>
<comment type="caution">
    <text evidence="2">The sequence shown here is derived from an EMBL/GenBank/DDBJ whole genome shotgun (WGS) entry which is preliminary data.</text>
</comment>
<protein>
    <submittedName>
        <fullName evidence="2">Uncharacterized protein</fullName>
    </submittedName>
</protein>
<reference evidence="2" key="1">
    <citation type="submission" date="2020-10" db="EMBL/GenBank/DDBJ databases">
        <title>Unveiling of a novel bifunctional photoreceptor, Dualchrome1, isolated from a cosmopolitan green alga.</title>
        <authorList>
            <person name="Suzuki S."/>
            <person name="Kawachi M."/>
        </authorList>
    </citation>
    <scope>NUCLEOTIDE SEQUENCE</scope>
    <source>
        <strain evidence="2">NIES 2893</strain>
    </source>
</reference>
<evidence type="ECO:0000313" key="3">
    <source>
        <dbReference type="Proteomes" id="UP000660262"/>
    </source>
</evidence>
<keyword evidence="3" id="KW-1185">Reference proteome</keyword>
<gene>
    <name evidence="2" type="ORF">PPROV_000145100</name>
</gene>
<dbReference type="EMBL" id="BNJQ01000003">
    <property type="protein sequence ID" value="GHP02696.1"/>
    <property type="molecule type" value="Genomic_DNA"/>
</dbReference>
<accession>A0A830H657</accession>
<evidence type="ECO:0000313" key="2">
    <source>
        <dbReference type="EMBL" id="GHP02696.1"/>
    </source>
</evidence>
<dbReference type="Proteomes" id="UP000660262">
    <property type="component" value="Unassembled WGS sequence"/>
</dbReference>
<evidence type="ECO:0000256" key="1">
    <source>
        <dbReference type="SAM" id="MobiDB-lite"/>
    </source>
</evidence>